<reference evidence="1 2" key="1">
    <citation type="submission" date="2016-10" db="EMBL/GenBank/DDBJ databases">
        <authorList>
            <person name="de Groot N.N."/>
        </authorList>
    </citation>
    <scope>NUCLEOTIDE SEQUENCE [LARGE SCALE GENOMIC DNA]</scope>
    <source>
        <strain evidence="1 2">CGMCC 1.10210</strain>
    </source>
</reference>
<dbReference type="AlphaFoldDB" id="A0A1I1I7G0"/>
<dbReference type="SUPFAM" id="SSF141371">
    <property type="entry name" value="PilZ domain-like"/>
    <property type="match status" value="1"/>
</dbReference>
<dbReference type="EMBL" id="FOMB01000003">
    <property type="protein sequence ID" value="SFC29683.1"/>
    <property type="molecule type" value="Genomic_DNA"/>
</dbReference>
<evidence type="ECO:0000313" key="1">
    <source>
        <dbReference type="EMBL" id="SFC29683.1"/>
    </source>
</evidence>
<name>A0A1I1I7G0_9HYPH</name>
<evidence type="ECO:0008006" key="3">
    <source>
        <dbReference type="Google" id="ProtNLM"/>
    </source>
</evidence>
<evidence type="ECO:0000313" key="2">
    <source>
        <dbReference type="Proteomes" id="UP000182258"/>
    </source>
</evidence>
<gene>
    <name evidence="1" type="ORF">SAMN04488059_103291</name>
</gene>
<dbReference type="Proteomes" id="UP000182258">
    <property type="component" value="Unassembled WGS sequence"/>
</dbReference>
<accession>A0A1I1I7G0</accession>
<protein>
    <recommendedName>
        <fullName evidence="3">PilZ domain-containing protein</fullName>
    </recommendedName>
</protein>
<sequence length="85" mass="9340">MVSVMDQERRGEIRKRTLKGARIATNEGYSTTACVVRNLSDHGALLRLTSVIGLPDAFQLVMDDGRTFECVVAHKTATDIGVQFT</sequence>
<organism evidence="1 2">
    <name type="scientific">Devosia psychrophila</name>
    <dbReference type="NCBI Taxonomy" id="728005"/>
    <lineage>
        <taxon>Bacteria</taxon>
        <taxon>Pseudomonadati</taxon>
        <taxon>Pseudomonadota</taxon>
        <taxon>Alphaproteobacteria</taxon>
        <taxon>Hyphomicrobiales</taxon>
        <taxon>Devosiaceae</taxon>
        <taxon>Devosia</taxon>
    </lineage>
</organism>
<proteinExistence type="predicted"/>